<dbReference type="EMBL" id="QCXX01000006">
    <property type="protein sequence ID" value="PUV22569.1"/>
    <property type="molecule type" value="Genomic_DNA"/>
</dbReference>
<gene>
    <name evidence="4" type="ORF">DCO56_20385</name>
</gene>
<dbReference type="InterPro" id="IPR006860">
    <property type="entry name" value="FecR"/>
</dbReference>
<comment type="caution">
    <text evidence="4">The sequence shown here is derived from an EMBL/GenBank/DDBJ whole genome shotgun (WGS) entry which is preliminary data.</text>
</comment>
<dbReference type="Gene3D" id="2.60.120.1440">
    <property type="match status" value="1"/>
</dbReference>
<feature type="domain" description="FecR protein" evidence="2">
    <location>
        <begin position="191"/>
        <end position="283"/>
    </location>
</feature>
<dbReference type="Gene3D" id="3.55.50.30">
    <property type="match status" value="1"/>
</dbReference>
<dbReference type="Pfam" id="PF16344">
    <property type="entry name" value="FecR_C"/>
    <property type="match status" value="1"/>
</dbReference>
<evidence type="ECO:0000313" key="5">
    <source>
        <dbReference type="Proteomes" id="UP000250831"/>
    </source>
</evidence>
<dbReference type="Proteomes" id="UP000250831">
    <property type="component" value="Unassembled WGS sequence"/>
</dbReference>
<keyword evidence="1" id="KW-0472">Membrane</keyword>
<accession>A0A363NP47</accession>
<evidence type="ECO:0000313" key="4">
    <source>
        <dbReference type="EMBL" id="PUV22569.1"/>
    </source>
</evidence>
<dbReference type="AlphaFoldDB" id="A0A363NP47"/>
<feature type="domain" description="Protein FecR C-terminal" evidence="3">
    <location>
        <begin position="325"/>
        <end position="393"/>
    </location>
</feature>
<dbReference type="Pfam" id="PF04773">
    <property type="entry name" value="FecR"/>
    <property type="match status" value="1"/>
</dbReference>
<protein>
    <submittedName>
        <fullName evidence="4">Anti-sigma factor</fullName>
    </submittedName>
</protein>
<reference evidence="4 5" key="1">
    <citation type="submission" date="2018-04" db="EMBL/GenBank/DDBJ databases">
        <title>Sphingobacterium sp. M46 Genome.</title>
        <authorList>
            <person name="Cheng J."/>
            <person name="Li Y."/>
        </authorList>
    </citation>
    <scope>NUCLEOTIDE SEQUENCE [LARGE SCALE GENOMIC DNA]</scope>
    <source>
        <strain evidence="4 5">M46</strain>
    </source>
</reference>
<feature type="transmembrane region" description="Helical" evidence="1">
    <location>
        <begin position="91"/>
        <end position="111"/>
    </location>
</feature>
<evidence type="ECO:0000259" key="2">
    <source>
        <dbReference type="Pfam" id="PF04773"/>
    </source>
</evidence>
<keyword evidence="5" id="KW-1185">Reference proteome</keyword>
<sequence length="398" mass="44753">MKDHQFILVDYLVKHFSGTLSQTDLQSLQKIFEDDPTLRDQWEQSISRGVKSSDAQFWSNLDLDRARTKILNYEPTRAAIRSVGNGRLRNLKIYVGLAASLLLIIGAALFLHKTQQDKQIVADQVYHYKNDVLPGGQKATLTLSNGKIVELSQEQATLQEQHGEQLRITDGQLHYKPNSAQAELATLKNTLTVPASGFYRMVLPDGTKVWVNSASELSYPLAFGKSVRKVELRGEAYFEVAHEKNRPFIVTTAHGDIKVLGTAFNLRAYNSASSNVTLINGSIQLTNTNKTTKQVVPGQKVEFNGNDMRVTRANIEKEIAWQQGYFYFEHDQIQDIMEQLSRWYDIQVIYQGPITKKTFGGSISRSVSLAEALELIKRGAGVEFAIDKKTVTVKNKNK</sequence>
<evidence type="ECO:0000256" key="1">
    <source>
        <dbReference type="SAM" id="Phobius"/>
    </source>
</evidence>
<evidence type="ECO:0000259" key="3">
    <source>
        <dbReference type="Pfam" id="PF16344"/>
    </source>
</evidence>
<dbReference type="InterPro" id="IPR012373">
    <property type="entry name" value="Ferrdict_sens_TM"/>
</dbReference>
<dbReference type="PANTHER" id="PTHR30273:SF2">
    <property type="entry name" value="PROTEIN FECR"/>
    <property type="match status" value="1"/>
</dbReference>
<dbReference type="PANTHER" id="PTHR30273">
    <property type="entry name" value="PERIPLASMIC SIGNAL SENSOR AND SIGMA FACTOR ACTIVATOR FECR-RELATED"/>
    <property type="match status" value="1"/>
</dbReference>
<proteinExistence type="predicted"/>
<keyword evidence="1" id="KW-1133">Transmembrane helix</keyword>
<name>A0A363NP47_9SPHI</name>
<dbReference type="InterPro" id="IPR032508">
    <property type="entry name" value="FecR_C"/>
</dbReference>
<dbReference type="GO" id="GO:0016989">
    <property type="term" value="F:sigma factor antagonist activity"/>
    <property type="evidence" value="ECO:0007669"/>
    <property type="project" value="TreeGrafter"/>
</dbReference>
<dbReference type="OrthoDB" id="1099963at2"/>
<keyword evidence="1" id="KW-0812">Transmembrane</keyword>
<organism evidence="4 5">
    <name type="scientific">Sphingobacterium athyrii</name>
    <dbReference type="NCBI Taxonomy" id="2152717"/>
    <lineage>
        <taxon>Bacteria</taxon>
        <taxon>Pseudomonadati</taxon>
        <taxon>Bacteroidota</taxon>
        <taxon>Sphingobacteriia</taxon>
        <taxon>Sphingobacteriales</taxon>
        <taxon>Sphingobacteriaceae</taxon>
        <taxon>Sphingobacterium</taxon>
    </lineage>
</organism>
<dbReference type="RefSeq" id="WP_108635598.1">
    <property type="nucleotide sequence ID" value="NZ_QCXX01000006.1"/>
</dbReference>